<reference evidence="3 4" key="1">
    <citation type="submission" date="2020-08" db="EMBL/GenBank/DDBJ databases">
        <title>Genomic Encyclopedia of Type Strains, Phase IV (KMG-IV): sequencing the most valuable type-strain genomes for metagenomic binning, comparative biology and taxonomic classification.</title>
        <authorList>
            <person name="Goeker M."/>
        </authorList>
    </citation>
    <scope>NUCLEOTIDE SEQUENCE [LARGE SCALE GENOMIC DNA]</scope>
    <source>
        <strain evidence="3 4">DSM 24194</strain>
    </source>
</reference>
<evidence type="ECO:0000259" key="2">
    <source>
        <dbReference type="Pfam" id="PF01478"/>
    </source>
</evidence>
<dbReference type="GO" id="GO:0004190">
    <property type="term" value="F:aspartic-type endopeptidase activity"/>
    <property type="evidence" value="ECO:0007669"/>
    <property type="project" value="UniProtKB-EC"/>
</dbReference>
<sequence length="163" mass="17053">MDLIGEAPRWAAIFFFVLLALAAAEDGWRLRIANRTVLALLLLGLLAAFLVGLDLSLWQNFAILIGLLILGTPLHSMGWMGGGDVKLLAATGFWFTPTGALHMLIAVLIAGGLLTVLVMGLRMAFSRTGEGAIGVIRKGGGIPYGIAIAVGAAGMALSLRGLW</sequence>
<comment type="caution">
    <text evidence="3">The sequence shown here is derived from an EMBL/GenBank/DDBJ whole genome shotgun (WGS) entry which is preliminary data.</text>
</comment>
<feature type="transmembrane region" description="Helical" evidence="1">
    <location>
        <begin position="32"/>
        <end position="53"/>
    </location>
</feature>
<feature type="transmembrane region" description="Helical" evidence="1">
    <location>
        <begin position="142"/>
        <end position="162"/>
    </location>
</feature>
<evidence type="ECO:0000256" key="1">
    <source>
        <dbReference type="SAM" id="Phobius"/>
    </source>
</evidence>
<keyword evidence="1" id="KW-1133">Transmembrane helix</keyword>
<evidence type="ECO:0000313" key="4">
    <source>
        <dbReference type="Proteomes" id="UP000578569"/>
    </source>
</evidence>
<protein>
    <submittedName>
        <fullName evidence="3">Prepilin peptidase CpaA</fullName>
        <ecNumber evidence="3">3.4.23.43</ecNumber>
    </submittedName>
</protein>
<dbReference type="EC" id="3.4.23.43" evidence="3"/>
<dbReference type="Pfam" id="PF01478">
    <property type="entry name" value="Peptidase_A24"/>
    <property type="match status" value="1"/>
</dbReference>
<feature type="domain" description="Prepilin type IV endopeptidase peptidase" evidence="2">
    <location>
        <begin position="13"/>
        <end position="115"/>
    </location>
</feature>
<keyword evidence="3" id="KW-0378">Hydrolase</keyword>
<organism evidence="3 4">
    <name type="scientific">Sphingomicrobium lutaoense</name>
    <dbReference type="NCBI Taxonomy" id="515949"/>
    <lineage>
        <taxon>Bacteria</taxon>
        <taxon>Pseudomonadati</taxon>
        <taxon>Pseudomonadota</taxon>
        <taxon>Alphaproteobacteria</taxon>
        <taxon>Sphingomonadales</taxon>
        <taxon>Sphingomonadaceae</taxon>
        <taxon>Sphingomicrobium</taxon>
    </lineage>
</organism>
<gene>
    <name evidence="3" type="ORF">FHS50_001744</name>
</gene>
<keyword evidence="1" id="KW-0812">Transmembrane</keyword>
<keyword evidence="1" id="KW-0472">Membrane</keyword>
<evidence type="ECO:0000313" key="3">
    <source>
        <dbReference type="EMBL" id="MBB3764682.1"/>
    </source>
</evidence>
<dbReference type="AlphaFoldDB" id="A0A839Z4Z4"/>
<accession>A0A839Z4Z4</accession>
<keyword evidence="4" id="KW-1185">Reference proteome</keyword>
<feature type="transmembrane region" description="Helical" evidence="1">
    <location>
        <begin position="100"/>
        <end position="121"/>
    </location>
</feature>
<dbReference type="Gene3D" id="1.20.120.1220">
    <property type="match status" value="1"/>
</dbReference>
<name>A0A839Z4Z4_9SPHN</name>
<dbReference type="GO" id="GO:0016020">
    <property type="term" value="C:membrane"/>
    <property type="evidence" value="ECO:0007669"/>
    <property type="project" value="InterPro"/>
</dbReference>
<dbReference type="EMBL" id="JACICF010000002">
    <property type="protein sequence ID" value="MBB3764682.1"/>
    <property type="molecule type" value="Genomic_DNA"/>
</dbReference>
<dbReference type="Proteomes" id="UP000578569">
    <property type="component" value="Unassembled WGS sequence"/>
</dbReference>
<dbReference type="InterPro" id="IPR000045">
    <property type="entry name" value="Prepilin_IV_endopep_pep"/>
</dbReference>
<proteinExistence type="predicted"/>
<dbReference type="RefSeq" id="WP_183934062.1">
    <property type="nucleotide sequence ID" value="NZ_JACICF010000002.1"/>
</dbReference>
<feature type="transmembrane region" description="Helical" evidence="1">
    <location>
        <begin position="60"/>
        <end position="80"/>
    </location>
</feature>